<dbReference type="SUPFAM" id="SSF56801">
    <property type="entry name" value="Acetyl-CoA synthetase-like"/>
    <property type="match status" value="1"/>
</dbReference>
<dbReference type="InterPro" id="IPR000873">
    <property type="entry name" value="AMP-dep_synth/lig_dom"/>
</dbReference>
<reference evidence="6" key="1">
    <citation type="submission" date="2022-03" db="EMBL/GenBank/DDBJ databases">
        <authorList>
            <person name="Martin H S."/>
        </authorList>
    </citation>
    <scope>NUCLEOTIDE SEQUENCE</scope>
</reference>
<evidence type="ECO:0000313" key="7">
    <source>
        <dbReference type="Proteomes" id="UP000837857"/>
    </source>
</evidence>
<name>A0ABN8IAH8_9NEOP</name>
<evidence type="ECO:0000256" key="3">
    <source>
        <dbReference type="ARBA" id="ARBA00022598"/>
    </source>
</evidence>
<gene>
    <name evidence="6" type="ORF">IPOD504_LOCUS7830</name>
</gene>
<feature type="non-terminal residue" evidence="6">
    <location>
        <position position="1"/>
    </location>
</feature>
<dbReference type="InterPro" id="IPR042099">
    <property type="entry name" value="ANL_N_sf"/>
</dbReference>
<accession>A0ABN8IAH8</accession>
<evidence type="ECO:0000259" key="5">
    <source>
        <dbReference type="Pfam" id="PF00501"/>
    </source>
</evidence>
<protein>
    <recommendedName>
        <fullName evidence="5">AMP-dependent synthetase/ligase domain-containing protein</fullName>
    </recommendedName>
</protein>
<dbReference type="InterPro" id="IPR020845">
    <property type="entry name" value="AMP-binding_CS"/>
</dbReference>
<dbReference type="Gene3D" id="3.40.50.12780">
    <property type="entry name" value="N-terminal domain of ligase-like"/>
    <property type="match status" value="1"/>
</dbReference>
<feature type="domain" description="AMP-dependent synthetase/ligase" evidence="5">
    <location>
        <begin position="5"/>
        <end position="331"/>
    </location>
</feature>
<comment type="subcellular location">
    <subcellularLocation>
        <location evidence="1">Peroxisome</location>
    </subcellularLocation>
</comment>
<dbReference type="PANTHER" id="PTHR24096">
    <property type="entry name" value="LONG-CHAIN-FATTY-ACID--COA LIGASE"/>
    <property type="match status" value="1"/>
</dbReference>
<comment type="similarity">
    <text evidence="2">Belongs to the ATP-dependent AMP-binding enzyme family.</text>
</comment>
<evidence type="ECO:0000256" key="2">
    <source>
        <dbReference type="ARBA" id="ARBA00006432"/>
    </source>
</evidence>
<keyword evidence="4" id="KW-0576">Peroxisome</keyword>
<organism evidence="6 7">
    <name type="scientific">Iphiclides podalirius</name>
    <name type="common">scarce swallowtail</name>
    <dbReference type="NCBI Taxonomy" id="110791"/>
    <lineage>
        <taxon>Eukaryota</taxon>
        <taxon>Metazoa</taxon>
        <taxon>Ecdysozoa</taxon>
        <taxon>Arthropoda</taxon>
        <taxon>Hexapoda</taxon>
        <taxon>Insecta</taxon>
        <taxon>Pterygota</taxon>
        <taxon>Neoptera</taxon>
        <taxon>Endopterygota</taxon>
        <taxon>Lepidoptera</taxon>
        <taxon>Glossata</taxon>
        <taxon>Ditrysia</taxon>
        <taxon>Papilionoidea</taxon>
        <taxon>Papilionidae</taxon>
        <taxon>Papilioninae</taxon>
        <taxon>Iphiclides</taxon>
    </lineage>
</organism>
<evidence type="ECO:0000313" key="6">
    <source>
        <dbReference type="EMBL" id="CAH2051557.1"/>
    </source>
</evidence>
<dbReference type="InterPro" id="IPR045851">
    <property type="entry name" value="AMP-bd_C_sf"/>
</dbReference>
<dbReference type="Pfam" id="PF00501">
    <property type="entry name" value="AMP-binding"/>
    <property type="match status" value="1"/>
</dbReference>
<evidence type="ECO:0000256" key="4">
    <source>
        <dbReference type="ARBA" id="ARBA00023140"/>
    </source>
</evidence>
<dbReference type="PANTHER" id="PTHR24096:SF149">
    <property type="entry name" value="AMP-BINDING DOMAIN-CONTAINING PROTEIN-RELATED"/>
    <property type="match status" value="1"/>
</dbReference>
<dbReference type="Proteomes" id="UP000837857">
    <property type="component" value="Chromosome 20"/>
</dbReference>
<keyword evidence="7" id="KW-1185">Reference proteome</keyword>
<sequence>MSVPLSRALMNKGLKGEIVMMVLQNHQSMVAVYYGALFAGAIPFLVDSKNTMYEFSHFIALVCPSVIFCEESCSGDIIKVVNQWVGERPDIVIASSSTYLKQYTTGFSGDLDSFRVADVDLELPAVVLPTSGSTGLPKAAMLGHRGLVAQLPTLWTHHDQFPRPTDLVMLVSTSQWMTHTSVLTTCPVYQITLLMTPSPSVDGFLAMILQYKPTWTLLGPMFADTLAGTASSSDFTSFQTILTTGAQPTPMAMKTLKDKLSHNVHLCNGYGMTETHGFTTMPDMETPYQSCGRIVNIFDYKLVDKAGNRVGTNEKGELLLRSESCILQGYYRNKEALEECMTDDGWLKTGDVFYEDRNGLLYFVERNKFWFKYLNHQISPEELEVVIGNLPGVTDVHGVVNATLNENKRLHGGVVLVERLPRTQSGKLHRAQCRDLLNSLIAQRNTMDGD</sequence>
<dbReference type="PROSITE" id="PS00455">
    <property type="entry name" value="AMP_BINDING"/>
    <property type="match status" value="1"/>
</dbReference>
<keyword evidence="3" id="KW-0436">Ligase</keyword>
<dbReference type="EMBL" id="OW152832">
    <property type="protein sequence ID" value="CAH2051557.1"/>
    <property type="molecule type" value="Genomic_DNA"/>
</dbReference>
<dbReference type="Gene3D" id="3.30.300.30">
    <property type="match status" value="1"/>
</dbReference>
<evidence type="ECO:0000256" key="1">
    <source>
        <dbReference type="ARBA" id="ARBA00004275"/>
    </source>
</evidence>
<proteinExistence type="inferred from homology"/>